<dbReference type="InterPro" id="IPR018060">
    <property type="entry name" value="HTH_AraC"/>
</dbReference>
<proteinExistence type="predicted"/>
<accession>A0ABW3UXW5</accession>
<dbReference type="Pfam" id="PF12833">
    <property type="entry name" value="HTH_18"/>
    <property type="match status" value="1"/>
</dbReference>
<gene>
    <name evidence="5" type="ORF">ACFQ4B_30135</name>
</gene>
<evidence type="ECO:0000256" key="3">
    <source>
        <dbReference type="ARBA" id="ARBA00023163"/>
    </source>
</evidence>
<dbReference type="InterPro" id="IPR002491">
    <property type="entry name" value="ABC_transptr_periplasmic_BD"/>
</dbReference>
<dbReference type="PROSITE" id="PS00041">
    <property type="entry name" value="HTH_ARAC_FAMILY_1"/>
    <property type="match status" value="1"/>
</dbReference>
<dbReference type="Pfam" id="PF01497">
    <property type="entry name" value="Peripla_BP_2"/>
    <property type="match status" value="1"/>
</dbReference>
<dbReference type="InterPro" id="IPR018062">
    <property type="entry name" value="HTH_AraC-typ_CS"/>
</dbReference>
<keyword evidence="6" id="KW-1185">Reference proteome</keyword>
<protein>
    <submittedName>
        <fullName evidence="5">AraC family transcriptional regulator</fullName>
    </submittedName>
</protein>
<evidence type="ECO:0000313" key="6">
    <source>
        <dbReference type="Proteomes" id="UP001597180"/>
    </source>
</evidence>
<dbReference type="Gene3D" id="1.10.10.60">
    <property type="entry name" value="Homeodomain-like"/>
    <property type="match status" value="1"/>
</dbReference>
<evidence type="ECO:0000256" key="2">
    <source>
        <dbReference type="ARBA" id="ARBA00023125"/>
    </source>
</evidence>
<organism evidence="5 6">
    <name type="scientific">Paenibacillus vulneris</name>
    <dbReference type="NCBI Taxonomy" id="1133364"/>
    <lineage>
        <taxon>Bacteria</taxon>
        <taxon>Bacillati</taxon>
        <taxon>Bacillota</taxon>
        <taxon>Bacilli</taxon>
        <taxon>Bacillales</taxon>
        <taxon>Paenibacillaceae</taxon>
        <taxon>Paenibacillus</taxon>
    </lineage>
</organism>
<dbReference type="PANTHER" id="PTHR43280:SF30">
    <property type="entry name" value="MMSAB OPERON REGULATORY PROTEIN"/>
    <property type="match status" value="1"/>
</dbReference>
<dbReference type="InterPro" id="IPR009057">
    <property type="entry name" value="Homeodomain-like_sf"/>
</dbReference>
<keyword evidence="3" id="KW-0804">Transcription</keyword>
<dbReference type="InterPro" id="IPR020449">
    <property type="entry name" value="Tscrpt_reg_AraC-type_HTH"/>
</dbReference>
<keyword evidence="2" id="KW-0238">DNA-binding</keyword>
<dbReference type="RefSeq" id="WP_345586585.1">
    <property type="nucleotide sequence ID" value="NZ_BAABJG010000004.1"/>
</dbReference>
<feature type="domain" description="HTH araC/xylS-type" evidence="4">
    <location>
        <begin position="166"/>
        <end position="264"/>
    </location>
</feature>
<dbReference type="Proteomes" id="UP001597180">
    <property type="component" value="Unassembled WGS sequence"/>
</dbReference>
<evidence type="ECO:0000313" key="5">
    <source>
        <dbReference type="EMBL" id="MFD1224374.1"/>
    </source>
</evidence>
<comment type="caution">
    <text evidence="5">The sequence shown here is derived from an EMBL/GenBank/DDBJ whole genome shotgun (WGS) entry which is preliminary data.</text>
</comment>
<dbReference type="SUPFAM" id="SSF53807">
    <property type="entry name" value="Helical backbone' metal receptor"/>
    <property type="match status" value="1"/>
</dbReference>
<keyword evidence="1" id="KW-0805">Transcription regulation</keyword>
<dbReference type="SUPFAM" id="SSF46689">
    <property type="entry name" value="Homeodomain-like"/>
    <property type="match status" value="2"/>
</dbReference>
<dbReference type="PANTHER" id="PTHR43280">
    <property type="entry name" value="ARAC-FAMILY TRANSCRIPTIONAL REGULATOR"/>
    <property type="match status" value="1"/>
</dbReference>
<evidence type="ECO:0000259" key="4">
    <source>
        <dbReference type="PROSITE" id="PS01124"/>
    </source>
</evidence>
<dbReference type="Gene3D" id="3.40.50.1980">
    <property type="entry name" value="Nitrogenase molybdenum iron protein domain"/>
    <property type="match status" value="1"/>
</dbReference>
<dbReference type="PROSITE" id="PS01124">
    <property type="entry name" value="HTH_ARAC_FAMILY_2"/>
    <property type="match status" value="1"/>
</dbReference>
<dbReference type="SMART" id="SM00342">
    <property type="entry name" value="HTH_ARAC"/>
    <property type="match status" value="1"/>
</dbReference>
<evidence type="ECO:0000256" key="1">
    <source>
        <dbReference type="ARBA" id="ARBA00023015"/>
    </source>
</evidence>
<dbReference type="EMBL" id="JBHTLU010000045">
    <property type="protein sequence ID" value="MFD1224374.1"/>
    <property type="molecule type" value="Genomic_DNA"/>
</dbReference>
<reference evidence="6" key="1">
    <citation type="journal article" date="2019" name="Int. J. Syst. Evol. Microbiol.">
        <title>The Global Catalogue of Microorganisms (GCM) 10K type strain sequencing project: providing services to taxonomists for standard genome sequencing and annotation.</title>
        <authorList>
            <consortium name="The Broad Institute Genomics Platform"/>
            <consortium name="The Broad Institute Genome Sequencing Center for Infectious Disease"/>
            <person name="Wu L."/>
            <person name="Ma J."/>
        </authorList>
    </citation>
    <scope>NUCLEOTIDE SEQUENCE [LARGE SCALE GENOMIC DNA]</scope>
    <source>
        <strain evidence="6">CCUG 53270</strain>
    </source>
</reference>
<sequence length="510" mass="59086">MLQRHESMRHLRLDYIAAEEFKLPSQRHKELFTLEEHAFGFVLQEKVKIHLQVNEQQRTGTALCGELFMLPPHSRCALENRNTAPAHLLIIRFQCTPRQLLDDVQLYCFRMPQIRSWIQDFLSDGGSMEPALYYQLQSHLYAMVAALMMYVQKPREMEQDLVDYVEQTRQYMLRSYQDAMDMEDIARLSGASPSRFYQAFRRQTGLSPHKFITKIRLDASLSLLANTMSPVIEVAHSVGYPDEYYFSRLFKKHMGMTPTDYAARTKKKIACLSPVLRGDLAVLGITPHLCLERGWMDEPAQALKSVASSEPELILTPPVTEEIFRALGEIAPVVKIEWKKYPWKERLMDISQLFDLSSIAERWLSYFDMKVENARFHIRQHLGQEPVLLVHASNERRFRVFGMQMKKMKDLFYDDLQVTPPDPAHHIGAMDVTSLSDVAALDCDNVLFLVGAAKPEAFCDHLAEHWKELKQTRRSKRCFFIRHDDPLLYNASAHEGLVDQTVQYLLRSGT</sequence>
<name>A0ABW3UXW5_9BACL</name>
<dbReference type="PRINTS" id="PR00032">
    <property type="entry name" value="HTHARAC"/>
</dbReference>